<dbReference type="AlphaFoldDB" id="A0AAQ3PQ71"/>
<organism evidence="2 3">
    <name type="scientific">Paspalum notatum var. saurae</name>
    <dbReference type="NCBI Taxonomy" id="547442"/>
    <lineage>
        <taxon>Eukaryota</taxon>
        <taxon>Viridiplantae</taxon>
        <taxon>Streptophyta</taxon>
        <taxon>Embryophyta</taxon>
        <taxon>Tracheophyta</taxon>
        <taxon>Spermatophyta</taxon>
        <taxon>Magnoliopsida</taxon>
        <taxon>Liliopsida</taxon>
        <taxon>Poales</taxon>
        <taxon>Poaceae</taxon>
        <taxon>PACMAD clade</taxon>
        <taxon>Panicoideae</taxon>
        <taxon>Andropogonodae</taxon>
        <taxon>Paspaleae</taxon>
        <taxon>Paspalinae</taxon>
        <taxon>Paspalum</taxon>
    </lineage>
</organism>
<gene>
    <name evidence="2" type="ORF">U9M48_001853</name>
</gene>
<feature type="compositionally biased region" description="Basic residues" evidence="1">
    <location>
        <begin position="300"/>
        <end position="311"/>
    </location>
</feature>
<feature type="region of interest" description="Disordered" evidence="1">
    <location>
        <begin position="281"/>
        <end position="311"/>
    </location>
</feature>
<dbReference type="Proteomes" id="UP001341281">
    <property type="component" value="Chromosome 01"/>
</dbReference>
<accession>A0AAQ3PQ71</accession>
<feature type="compositionally biased region" description="Basic residues" evidence="1">
    <location>
        <begin position="17"/>
        <end position="26"/>
    </location>
</feature>
<dbReference type="EMBL" id="CP144745">
    <property type="protein sequence ID" value="WVZ50614.1"/>
    <property type="molecule type" value="Genomic_DNA"/>
</dbReference>
<proteinExistence type="predicted"/>
<sequence length="344" mass="37032">MSLRFGGRALLQAPRGQPHRRRHRRLLPGGGHAARRRPRTSEGRTAKVVWGTSGGSGPGARAVVPGSARAGWRARHSGHAADGDHPHVAPRLTAVTPLATRRPHTIATAHTPPSHLAGAARAALRTLPPPRRAAPRIPDAPWPTPACTRIKPPAVPRAGVWAFLARCAVPDDGAWRVGFRVKDERDAASVVVGMDRLRWWSGGEGRGQGQRRAGLLRALYRRSASAAGHTAASDNSQQGCAHLSMKLDTWCGRGKQEPGGEPVMDMAHSLNFSSENLTSVRRPPPFLSASHEHSSGTRNTNRRALGRHPPPVHRVRVIVSSFFGHKFPSSVSLMATEFTEGPID</sequence>
<feature type="region of interest" description="Disordered" evidence="1">
    <location>
        <begin position="1"/>
        <end position="64"/>
    </location>
</feature>
<evidence type="ECO:0000256" key="1">
    <source>
        <dbReference type="SAM" id="MobiDB-lite"/>
    </source>
</evidence>
<name>A0AAQ3PQ71_PASNO</name>
<evidence type="ECO:0000313" key="3">
    <source>
        <dbReference type="Proteomes" id="UP001341281"/>
    </source>
</evidence>
<evidence type="ECO:0000313" key="2">
    <source>
        <dbReference type="EMBL" id="WVZ50614.1"/>
    </source>
</evidence>
<reference evidence="2 3" key="1">
    <citation type="submission" date="2024-02" db="EMBL/GenBank/DDBJ databases">
        <title>High-quality chromosome-scale genome assembly of Pensacola bahiagrass (Paspalum notatum Flugge var. saurae).</title>
        <authorList>
            <person name="Vega J.M."/>
            <person name="Podio M."/>
            <person name="Orjuela J."/>
            <person name="Siena L.A."/>
            <person name="Pessino S.C."/>
            <person name="Combes M.C."/>
            <person name="Mariac C."/>
            <person name="Albertini E."/>
            <person name="Pupilli F."/>
            <person name="Ortiz J.P.A."/>
            <person name="Leblanc O."/>
        </authorList>
    </citation>
    <scope>NUCLEOTIDE SEQUENCE [LARGE SCALE GENOMIC DNA]</scope>
    <source>
        <strain evidence="2">R1</strain>
        <tissue evidence="2">Leaf</tissue>
    </source>
</reference>
<keyword evidence="3" id="KW-1185">Reference proteome</keyword>
<protein>
    <submittedName>
        <fullName evidence="2">Uncharacterized protein</fullName>
    </submittedName>
</protein>